<evidence type="ECO:0000313" key="5">
    <source>
        <dbReference type="EMBL" id="TNV86874.1"/>
    </source>
</evidence>
<dbReference type="Pfam" id="PF00013">
    <property type="entry name" value="KH_1"/>
    <property type="match status" value="2"/>
</dbReference>
<feature type="compositionally biased region" description="Polar residues" evidence="3">
    <location>
        <begin position="51"/>
        <end position="60"/>
    </location>
</feature>
<evidence type="ECO:0000256" key="2">
    <source>
        <dbReference type="PROSITE-ProRule" id="PRU00117"/>
    </source>
</evidence>
<gene>
    <name evidence="5" type="ORF">FGO68_gene15192</name>
</gene>
<evidence type="ECO:0000313" key="6">
    <source>
        <dbReference type="Proteomes" id="UP000785679"/>
    </source>
</evidence>
<dbReference type="CDD" id="cd00105">
    <property type="entry name" value="KH-I"/>
    <property type="match status" value="1"/>
</dbReference>
<feature type="region of interest" description="Disordered" evidence="3">
    <location>
        <begin position="473"/>
        <end position="567"/>
    </location>
</feature>
<evidence type="ECO:0000256" key="3">
    <source>
        <dbReference type="SAM" id="MobiDB-lite"/>
    </source>
</evidence>
<dbReference type="InterPro" id="IPR036612">
    <property type="entry name" value="KH_dom_type_1_sf"/>
</dbReference>
<feature type="domain" description="K Homology" evidence="4">
    <location>
        <begin position="373"/>
        <end position="447"/>
    </location>
</feature>
<dbReference type="AlphaFoldDB" id="A0A8J8P6L2"/>
<name>A0A8J8P6L2_HALGN</name>
<dbReference type="SUPFAM" id="SSF54791">
    <property type="entry name" value="Eukaryotic type KH-domain (KH-domain type I)"/>
    <property type="match status" value="3"/>
</dbReference>
<feature type="compositionally biased region" description="Basic residues" evidence="3">
    <location>
        <begin position="38"/>
        <end position="50"/>
    </location>
</feature>
<feature type="domain" description="K Homology" evidence="4">
    <location>
        <begin position="288"/>
        <end position="362"/>
    </location>
</feature>
<proteinExistence type="predicted"/>
<feature type="compositionally biased region" description="Basic and acidic residues" evidence="3">
    <location>
        <begin position="64"/>
        <end position="96"/>
    </location>
</feature>
<dbReference type="EMBL" id="RRYP01000773">
    <property type="protein sequence ID" value="TNV86874.1"/>
    <property type="molecule type" value="Genomic_DNA"/>
</dbReference>
<protein>
    <recommendedName>
        <fullName evidence="4">K Homology domain-containing protein</fullName>
    </recommendedName>
</protein>
<keyword evidence="6" id="KW-1185">Reference proteome</keyword>
<dbReference type="InterPro" id="IPR004088">
    <property type="entry name" value="KH_dom_type_1"/>
</dbReference>
<dbReference type="InterPro" id="IPR004087">
    <property type="entry name" value="KH_dom"/>
</dbReference>
<keyword evidence="2" id="KW-0694">RNA-binding</keyword>
<dbReference type="PROSITE" id="PS50084">
    <property type="entry name" value="KH_TYPE_1"/>
    <property type="match status" value="3"/>
</dbReference>
<dbReference type="GO" id="GO:0003723">
    <property type="term" value="F:RNA binding"/>
    <property type="evidence" value="ECO:0007669"/>
    <property type="project" value="UniProtKB-UniRule"/>
</dbReference>
<feature type="domain" description="K Homology" evidence="4">
    <location>
        <begin position="197"/>
        <end position="267"/>
    </location>
</feature>
<reference evidence="5" key="1">
    <citation type="submission" date="2019-06" db="EMBL/GenBank/DDBJ databases">
        <authorList>
            <person name="Zheng W."/>
        </authorList>
    </citation>
    <scope>NUCLEOTIDE SEQUENCE</scope>
    <source>
        <strain evidence="5">QDHG01</strain>
    </source>
</reference>
<sequence>MRVIQARLSQEKGEISRSRSRSLSSGEYRGSPSERAGHSKFNKHENRKKSVSTSPISASRGSGRRSDIVEEREKLVYQKGEERRKSTTRHSDDGERKIRNHDKKIFDYRIFLKQDFFQTGIITESALNKICHSSKCSDIRWDDDTKVTDIPGRVLMIESDNPDYKHDAIHSLLKLLLDAQTQLVVSKQTHDLLKSTSHVEIMILIPEALVAPVIGGKGKQIKSFMDDSGASIVVNQPIVGMKERSVNVNGNPKQAALGISKIFQALERLSANVDNMEKVAAPIAKDSIKSCCKFVVKEDSISFIIGKHGSFTKYLLEELKVQMQCFRDTKNRALKIDESIVKMNGSLQDIESAIDEFCKRLDDYYDTLKKNFKNYPLAMLIPANLVTKLIGANGCMIKEISQKSGGPQIRVHSSKDTDRDLQEIVVTIDGSLVSKKEAACLVTQQLELFKNGGPILTTGQALASNLVGQVRSSLPFTSSSHKKRDDEERSKDRERERDKERDRKHDGHSSRDGPSSGDRWHERHREERDQQIQGQGNSHQREERGKDKDRKRRSSQEDHRSSRNIKEIMQDEQHSGSLNHLQQHIKTSSTTTSINEKLSKYHDQRYQSSTYSKEVQRQLSQNDDLEMSIDTETNQLLDIPAASATVYHQQAQHQSFAKPQQPASKLLSQPAVKIPAANTLKPSDDLDEDFLRELNNNSDDDIPAPINYKRMSTRNLRGDFEVSISLLITPGHPVLSQIQDVIERKSGCQLTGLHKPNSDSATVTISGDSKQLAIALKQLSDAIIKVEQPPAKQ</sequence>
<dbReference type="Proteomes" id="UP000785679">
    <property type="component" value="Unassembled WGS sequence"/>
</dbReference>
<keyword evidence="1" id="KW-0677">Repeat</keyword>
<dbReference type="PANTHER" id="PTHR10288">
    <property type="entry name" value="KH DOMAIN CONTAINING RNA BINDING PROTEIN"/>
    <property type="match status" value="1"/>
</dbReference>
<accession>A0A8J8P6L2</accession>
<feature type="compositionally biased region" description="Basic and acidic residues" evidence="3">
    <location>
        <begin position="539"/>
        <end position="567"/>
    </location>
</feature>
<evidence type="ECO:0000259" key="4">
    <source>
        <dbReference type="SMART" id="SM00322"/>
    </source>
</evidence>
<feature type="region of interest" description="Disordered" evidence="3">
    <location>
        <begin position="1"/>
        <end position="96"/>
    </location>
</feature>
<feature type="compositionally biased region" description="Basic and acidic residues" evidence="3">
    <location>
        <begin position="483"/>
        <end position="511"/>
    </location>
</feature>
<dbReference type="OrthoDB" id="441329at2759"/>
<feature type="compositionally biased region" description="Basic and acidic residues" evidence="3">
    <location>
        <begin position="518"/>
        <end position="530"/>
    </location>
</feature>
<dbReference type="Gene3D" id="3.30.1370.10">
    <property type="entry name" value="K Homology domain, type 1"/>
    <property type="match status" value="3"/>
</dbReference>
<comment type="caution">
    <text evidence="5">The sequence shown here is derived from an EMBL/GenBank/DDBJ whole genome shotgun (WGS) entry which is preliminary data.</text>
</comment>
<organism evidence="5 6">
    <name type="scientific">Halteria grandinella</name>
    <dbReference type="NCBI Taxonomy" id="5974"/>
    <lineage>
        <taxon>Eukaryota</taxon>
        <taxon>Sar</taxon>
        <taxon>Alveolata</taxon>
        <taxon>Ciliophora</taxon>
        <taxon>Intramacronucleata</taxon>
        <taxon>Spirotrichea</taxon>
        <taxon>Stichotrichia</taxon>
        <taxon>Sporadotrichida</taxon>
        <taxon>Halteriidae</taxon>
        <taxon>Halteria</taxon>
    </lineage>
</organism>
<dbReference type="SMART" id="SM00322">
    <property type="entry name" value="KH"/>
    <property type="match status" value="3"/>
</dbReference>
<evidence type="ECO:0000256" key="1">
    <source>
        <dbReference type="ARBA" id="ARBA00022737"/>
    </source>
</evidence>